<feature type="region of interest" description="Disordered" evidence="2">
    <location>
        <begin position="470"/>
        <end position="660"/>
    </location>
</feature>
<feature type="domain" description="Zn(2)-C6 fungal-type" evidence="3">
    <location>
        <begin position="434"/>
        <end position="464"/>
    </location>
</feature>
<dbReference type="SMART" id="SM00066">
    <property type="entry name" value="GAL4"/>
    <property type="match status" value="1"/>
</dbReference>
<evidence type="ECO:0000259" key="3">
    <source>
        <dbReference type="PROSITE" id="PS50048"/>
    </source>
</evidence>
<dbReference type="InterPro" id="IPR001138">
    <property type="entry name" value="Zn2Cys6_DnaBD"/>
</dbReference>
<dbReference type="PROSITE" id="PS50048">
    <property type="entry name" value="ZN2_CY6_FUNGAL_2"/>
    <property type="match status" value="1"/>
</dbReference>
<keyword evidence="1" id="KW-0539">Nucleus</keyword>
<sequence length="976" mass="104571">MDALLGQYGISALGGDMSRPNNGCASVDDLQRQLHDLVVSRKSDTRAEHISANFEMRANSVFYITEEQDASLAEGPEQAQNPVARTVSASQTIQNQPTDDPSLQRLVAKHLIGALGAVDASTWNVRQVSRLAQGWTFTYLCKHSLQAWNRQNAKTSERPPIGAFSGTGGLDPVNLSRPAFDCRGTLTIAFSKSSRAIVVKYEHTPIHKTVAQLVDRLLPTLPPPPVANGNTPSVNRSAKAKRPPPAEGEESGRKKRKKKGSGTEDTQTQNGSEPQAPVPTLNGTQATPVLNIPPLEATRRREVASKLLTDKGIDPTTLSEDQFSIFSNQAPHLQELSLDMFAKYGAERLRIVHPGEKEQSASTSSTPAQQTIVAGAGTATPATDTPSKRRKPRKKKSGAVTTEDVESTFEDVSLVDPGATEATASSRKRRTRGACTTCRLAKRKCSKEHPECSVCQERGEACVYLAPKPRQRKSGLSAEIVEGDESEAVGEAEGGGQGEEHSSHAPPTPEPVAETTELMHMDSNPDDDEFIPDPNILSGPLHQPPMQPHGGPPPYYQQADTTKASFAKSSIPQPTPPTASIAASNSSRNNRRSLPTAPNPPVHETDVDTATPAQPVASWNGPSNATALARRNSTQPPTVTQSQPTRGLRSRGSGNESSIPVFDGFQAAAVLSQTAVSMPHQRQSSNLNRSPFQNPVTKPPSRAKSRQGQRSQARTPVTQTPVPPPVIPASHNATASTPYKTAPTSSNATPAPTYDPFARYDGTSNDQYSQSTSAQPSRIAYGQESYAQTTTSAPSNTYTTPSYDYSRTTSTNNPLNQALNDSSGYGSVSSGNANQWSAQARYSQSSTPSNAYKAANRTQASPTHSHATRSSQRLSATQNSSYGQPQQQQQQQHSYGSYPQSSGTSQQQNANWYGFSSADGDMNNTNYATTSRNPGYGSASSSSNTSYNQGQRPSGSDYNNAYGQDLYDMLGTGRGH</sequence>
<dbReference type="Gene3D" id="4.10.240.10">
    <property type="entry name" value="Zn(2)-C6 fungal-type DNA-binding domain"/>
    <property type="match status" value="1"/>
</dbReference>
<feature type="compositionally biased region" description="Low complexity" evidence="2">
    <location>
        <begin position="579"/>
        <end position="588"/>
    </location>
</feature>
<dbReference type="InterPro" id="IPR036864">
    <property type="entry name" value="Zn2-C6_fun-type_DNA-bd_sf"/>
</dbReference>
<feature type="compositionally biased region" description="Basic residues" evidence="2">
    <location>
        <begin position="388"/>
        <end position="397"/>
    </location>
</feature>
<evidence type="ECO:0000256" key="1">
    <source>
        <dbReference type="ARBA" id="ARBA00023242"/>
    </source>
</evidence>
<dbReference type="Proteomes" id="UP001408356">
    <property type="component" value="Unassembled WGS sequence"/>
</dbReference>
<feature type="compositionally biased region" description="Low complexity" evidence="2">
    <location>
        <begin position="633"/>
        <end position="645"/>
    </location>
</feature>
<feature type="compositionally biased region" description="Polar residues" evidence="2">
    <location>
        <begin position="673"/>
        <end position="696"/>
    </location>
</feature>
<feature type="region of interest" description="Disordered" evidence="2">
    <location>
        <begin position="673"/>
        <end position="976"/>
    </location>
</feature>
<dbReference type="CDD" id="cd00067">
    <property type="entry name" value="GAL4"/>
    <property type="match status" value="1"/>
</dbReference>
<feature type="compositionally biased region" description="Polar residues" evidence="2">
    <location>
        <begin position="559"/>
        <end position="572"/>
    </location>
</feature>
<dbReference type="Pfam" id="PF00172">
    <property type="entry name" value="Zn_clus"/>
    <property type="match status" value="1"/>
</dbReference>
<dbReference type="SUPFAM" id="SSF57701">
    <property type="entry name" value="Zn2/Cys6 DNA-binding domain"/>
    <property type="match status" value="1"/>
</dbReference>
<feature type="compositionally biased region" description="Polar residues" evidence="2">
    <location>
        <begin position="805"/>
        <end position="879"/>
    </location>
</feature>
<evidence type="ECO:0000313" key="4">
    <source>
        <dbReference type="EMBL" id="KAK9422765.1"/>
    </source>
</evidence>
<feature type="compositionally biased region" description="Polar residues" evidence="2">
    <location>
        <begin position="263"/>
        <end position="273"/>
    </location>
</feature>
<dbReference type="PROSITE" id="PS00463">
    <property type="entry name" value="ZN2_CY6_FUNGAL_1"/>
    <property type="match status" value="1"/>
</dbReference>
<protein>
    <recommendedName>
        <fullName evidence="3">Zn(2)-C6 fungal-type domain-containing protein</fullName>
    </recommendedName>
</protein>
<accession>A0ABR2V786</accession>
<feature type="compositionally biased region" description="Polar residues" evidence="2">
    <location>
        <begin position="762"/>
        <end position="776"/>
    </location>
</feature>
<gene>
    <name evidence="4" type="ORF">SUNI508_00628</name>
</gene>
<proteinExistence type="predicted"/>
<feature type="compositionally biased region" description="Polar residues" evidence="2">
    <location>
        <begin position="731"/>
        <end position="750"/>
    </location>
</feature>
<feature type="region of interest" description="Disordered" evidence="2">
    <location>
        <begin position="221"/>
        <end position="297"/>
    </location>
</feature>
<feature type="compositionally biased region" description="Low complexity" evidence="2">
    <location>
        <begin position="931"/>
        <end position="950"/>
    </location>
</feature>
<feature type="compositionally biased region" description="Low complexity" evidence="2">
    <location>
        <begin position="789"/>
        <end position="803"/>
    </location>
</feature>
<comment type="caution">
    <text evidence="4">The sequence shown here is derived from an EMBL/GenBank/DDBJ whole genome shotgun (WGS) entry which is preliminary data.</text>
</comment>
<feature type="region of interest" description="Disordered" evidence="2">
    <location>
        <begin position="355"/>
        <end position="407"/>
    </location>
</feature>
<evidence type="ECO:0000256" key="2">
    <source>
        <dbReference type="SAM" id="MobiDB-lite"/>
    </source>
</evidence>
<feature type="compositionally biased region" description="Polar residues" evidence="2">
    <location>
        <begin position="951"/>
        <end position="962"/>
    </location>
</feature>
<keyword evidence="5" id="KW-1185">Reference proteome</keyword>
<feature type="compositionally biased region" description="Acidic residues" evidence="2">
    <location>
        <begin position="481"/>
        <end position="490"/>
    </location>
</feature>
<organism evidence="4 5">
    <name type="scientific">Seiridium unicorne</name>
    <dbReference type="NCBI Taxonomy" id="138068"/>
    <lineage>
        <taxon>Eukaryota</taxon>
        <taxon>Fungi</taxon>
        <taxon>Dikarya</taxon>
        <taxon>Ascomycota</taxon>
        <taxon>Pezizomycotina</taxon>
        <taxon>Sordariomycetes</taxon>
        <taxon>Xylariomycetidae</taxon>
        <taxon>Amphisphaeriales</taxon>
        <taxon>Sporocadaceae</taxon>
        <taxon>Seiridium</taxon>
    </lineage>
</organism>
<dbReference type="EMBL" id="JARVKF010000112">
    <property type="protein sequence ID" value="KAK9422765.1"/>
    <property type="molecule type" value="Genomic_DNA"/>
</dbReference>
<feature type="compositionally biased region" description="Low complexity" evidence="2">
    <location>
        <begin position="360"/>
        <end position="385"/>
    </location>
</feature>
<evidence type="ECO:0000313" key="5">
    <source>
        <dbReference type="Proteomes" id="UP001408356"/>
    </source>
</evidence>
<name>A0ABR2V786_9PEZI</name>
<feature type="compositionally biased region" description="Pro residues" evidence="2">
    <location>
        <begin position="542"/>
        <end position="555"/>
    </location>
</feature>
<feature type="compositionally biased region" description="Low complexity" evidence="2">
    <location>
        <begin position="880"/>
        <end position="903"/>
    </location>
</feature>
<reference evidence="4 5" key="1">
    <citation type="journal article" date="2024" name="J. Plant Pathol.">
        <title>Sequence and assembly of the genome of Seiridium unicorne, isolate CBS 538.82, causal agent of cypress canker disease.</title>
        <authorList>
            <person name="Scali E."/>
            <person name="Rocca G.D."/>
            <person name="Danti R."/>
            <person name="Garbelotto M."/>
            <person name="Barberini S."/>
            <person name="Baroncelli R."/>
            <person name="Emiliani G."/>
        </authorList>
    </citation>
    <scope>NUCLEOTIDE SEQUENCE [LARGE SCALE GENOMIC DNA]</scope>
    <source>
        <strain evidence="4 5">BM-138-508</strain>
    </source>
</reference>
<dbReference type="PRINTS" id="PR00755">
    <property type="entry name" value="AFLATOXINBRP"/>
</dbReference>